<protein>
    <submittedName>
        <fullName evidence="3">Dimer_Tnp_hAT domain-containing protein</fullName>
    </submittedName>
</protein>
<sequence>MCLHLSSATSALTEKCFRSDRSMIQYLMRKYSPCFENPLDPECLPSEIEKKATLAYIKRSPEYESSRTLRGTLAYP</sequence>
<gene>
    <name evidence="1" type="ORF">HNAJ_LOCUS1959</name>
</gene>
<dbReference type="AlphaFoldDB" id="A0A0R3T4H4"/>
<dbReference type="Proteomes" id="UP000278807">
    <property type="component" value="Unassembled WGS sequence"/>
</dbReference>
<evidence type="ECO:0000313" key="2">
    <source>
        <dbReference type="Proteomes" id="UP000278807"/>
    </source>
</evidence>
<name>A0A0R3T4H4_RODNA</name>
<reference evidence="3" key="1">
    <citation type="submission" date="2017-02" db="UniProtKB">
        <authorList>
            <consortium name="WormBaseParasite"/>
        </authorList>
    </citation>
    <scope>IDENTIFICATION</scope>
</reference>
<dbReference type="EMBL" id="UZAE01000862">
    <property type="protein sequence ID" value="VDN97818.1"/>
    <property type="molecule type" value="Genomic_DNA"/>
</dbReference>
<accession>A0A0R3T4H4</accession>
<evidence type="ECO:0000313" key="1">
    <source>
        <dbReference type="EMBL" id="VDN97818.1"/>
    </source>
</evidence>
<organism evidence="3">
    <name type="scientific">Rodentolepis nana</name>
    <name type="common">Dwarf tapeworm</name>
    <name type="synonym">Hymenolepis nana</name>
    <dbReference type="NCBI Taxonomy" id="102285"/>
    <lineage>
        <taxon>Eukaryota</taxon>
        <taxon>Metazoa</taxon>
        <taxon>Spiralia</taxon>
        <taxon>Lophotrochozoa</taxon>
        <taxon>Platyhelminthes</taxon>
        <taxon>Cestoda</taxon>
        <taxon>Eucestoda</taxon>
        <taxon>Cyclophyllidea</taxon>
        <taxon>Hymenolepididae</taxon>
        <taxon>Rodentolepis</taxon>
    </lineage>
</organism>
<dbReference type="WBParaSite" id="HNAJ_0000196001-mRNA-1">
    <property type="protein sequence ID" value="HNAJ_0000196001-mRNA-1"/>
    <property type="gene ID" value="HNAJ_0000196001"/>
</dbReference>
<dbReference type="OrthoDB" id="10320019at2759"/>
<reference evidence="1 2" key="2">
    <citation type="submission" date="2018-11" db="EMBL/GenBank/DDBJ databases">
        <authorList>
            <consortium name="Pathogen Informatics"/>
        </authorList>
    </citation>
    <scope>NUCLEOTIDE SEQUENCE [LARGE SCALE GENOMIC DNA]</scope>
</reference>
<evidence type="ECO:0000313" key="3">
    <source>
        <dbReference type="WBParaSite" id="HNAJ_0000196001-mRNA-1"/>
    </source>
</evidence>
<proteinExistence type="predicted"/>
<keyword evidence="2" id="KW-1185">Reference proteome</keyword>